<feature type="compositionally biased region" description="Pro residues" evidence="1">
    <location>
        <begin position="23"/>
        <end position="34"/>
    </location>
</feature>
<evidence type="ECO:0000313" key="3">
    <source>
        <dbReference type="Proteomes" id="UP001177744"/>
    </source>
</evidence>
<feature type="region of interest" description="Disordered" evidence="1">
    <location>
        <begin position="223"/>
        <end position="253"/>
    </location>
</feature>
<evidence type="ECO:0000256" key="1">
    <source>
        <dbReference type="SAM" id="MobiDB-lite"/>
    </source>
</evidence>
<evidence type="ECO:0000313" key="2">
    <source>
        <dbReference type="EMBL" id="KAK1343086.1"/>
    </source>
</evidence>
<gene>
    <name evidence="2" type="ORF">QTO34_015858</name>
</gene>
<protein>
    <submittedName>
        <fullName evidence="2">Uncharacterized protein</fullName>
    </submittedName>
</protein>
<proteinExistence type="predicted"/>
<comment type="caution">
    <text evidence="2">The sequence shown here is derived from an EMBL/GenBank/DDBJ whole genome shotgun (WGS) entry which is preliminary data.</text>
</comment>
<dbReference type="EMBL" id="JAULJE010000005">
    <property type="protein sequence ID" value="KAK1343086.1"/>
    <property type="molecule type" value="Genomic_DNA"/>
</dbReference>
<dbReference type="Proteomes" id="UP001177744">
    <property type="component" value="Unassembled WGS sequence"/>
</dbReference>
<organism evidence="2 3">
    <name type="scientific">Cnephaeus nilssonii</name>
    <name type="common">Northern bat</name>
    <name type="synonym">Eptesicus nilssonii</name>
    <dbReference type="NCBI Taxonomy" id="3371016"/>
    <lineage>
        <taxon>Eukaryota</taxon>
        <taxon>Metazoa</taxon>
        <taxon>Chordata</taxon>
        <taxon>Craniata</taxon>
        <taxon>Vertebrata</taxon>
        <taxon>Euteleostomi</taxon>
        <taxon>Mammalia</taxon>
        <taxon>Eutheria</taxon>
        <taxon>Laurasiatheria</taxon>
        <taxon>Chiroptera</taxon>
        <taxon>Yangochiroptera</taxon>
        <taxon>Vespertilionidae</taxon>
        <taxon>Cnephaeus</taxon>
    </lineage>
</organism>
<sequence>MAQKLSSCHCWRHSSASRRPNQLPRPPRVPPPPRLLANHGHSKGSDHRMVNWEPEWVAVGQDLGLMTFRLNGDETNLNVRHKTLAGGNQADQGKVLLSSPRCCCHCLPQQMPALRPHFLVLASPLPTEAWRQDWALIAALWLPLCLPLRKGQHWDRDRAAPSPTASAEGAAPLDRLMPLALSPRSHRGCWHSDLAVSVALSRRTSGGDLPANLPWRLPRLAPALIGSPNPDQGPFDGDTVPSSRKEGYQFQPERTLRNVSLIRGHLAPKGSYNSALQRTSERGDD</sequence>
<keyword evidence="3" id="KW-1185">Reference proteome</keyword>
<name>A0AA40I5M9_CNENI</name>
<dbReference type="AlphaFoldDB" id="A0AA40I5M9"/>
<reference evidence="2" key="1">
    <citation type="submission" date="2023-06" db="EMBL/GenBank/DDBJ databases">
        <title>Reference genome for the Northern bat (Eptesicus nilssonii), a most northern bat species.</title>
        <authorList>
            <person name="Laine V.N."/>
            <person name="Pulliainen A.T."/>
            <person name="Lilley T.M."/>
        </authorList>
    </citation>
    <scope>NUCLEOTIDE SEQUENCE</scope>
    <source>
        <strain evidence="2">BLF_Eptnil</strain>
        <tissue evidence="2">Kidney</tissue>
    </source>
</reference>
<feature type="region of interest" description="Disordered" evidence="1">
    <location>
        <begin position="1"/>
        <end position="47"/>
    </location>
</feature>
<accession>A0AA40I5M9</accession>